<dbReference type="Gramene" id="CDF38731">
    <property type="protein sequence ID" value="CDF38731"/>
    <property type="gene ID" value="CHC_T00001208001"/>
</dbReference>
<dbReference type="KEGG" id="ccp:CHC_T00001208001"/>
<reference evidence="3" key="1">
    <citation type="journal article" date="2013" name="Proc. Natl. Acad. Sci. U.S.A.">
        <title>Genome structure and metabolic features in the red seaweed Chondrus crispus shed light on evolution of the Archaeplastida.</title>
        <authorList>
            <person name="Collen J."/>
            <person name="Porcel B."/>
            <person name="Carre W."/>
            <person name="Ball S.G."/>
            <person name="Chaparro C."/>
            <person name="Tonon T."/>
            <person name="Barbeyron T."/>
            <person name="Michel G."/>
            <person name="Noel B."/>
            <person name="Valentin K."/>
            <person name="Elias M."/>
            <person name="Artiguenave F."/>
            <person name="Arun A."/>
            <person name="Aury J.M."/>
            <person name="Barbosa-Neto J.F."/>
            <person name="Bothwell J.H."/>
            <person name="Bouget F.Y."/>
            <person name="Brillet L."/>
            <person name="Cabello-Hurtado F."/>
            <person name="Capella-Gutierrez S."/>
            <person name="Charrier B."/>
            <person name="Cladiere L."/>
            <person name="Cock J.M."/>
            <person name="Coelho S.M."/>
            <person name="Colleoni C."/>
            <person name="Czjzek M."/>
            <person name="Da Silva C."/>
            <person name="Delage L."/>
            <person name="Denoeud F."/>
            <person name="Deschamps P."/>
            <person name="Dittami S.M."/>
            <person name="Gabaldon T."/>
            <person name="Gachon C.M."/>
            <person name="Groisillier A."/>
            <person name="Herve C."/>
            <person name="Jabbari K."/>
            <person name="Katinka M."/>
            <person name="Kloareg B."/>
            <person name="Kowalczyk N."/>
            <person name="Labadie K."/>
            <person name="Leblanc C."/>
            <person name="Lopez P.J."/>
            <person name="McLachlan D.H."/>
            <person name="Meslet-Cladiere L."/>
            <person name="Moustafa A."/>
            <person name="Nehr Z."/>
            <person name="Nyvall Collen P."/>
            <person name="Panaud O."/>
            <person name="Partensky F."/>
            <person name="Poulain J."/>
            <person name="Rensing S.A."/>
            <person name="Rousvoal S."/>
            <person name="Samson G."/>
            <person name="Symeonidi A."/>
            <person name="Weissenbach J."/>
            <person name="Zambounis A."/>
            <person name="Wincker P."/>
            <person name="Boyen C."/>
        </authorList>
    </citation>
    <scope>NUCLEOTIDE SEQUENCE [LARGE SCALE GENOMIC DNA]</scope>
    <source>
        <strain evidence="3">cv. Stackhouse</strain>
    </source>
</reference>
<sequence length="117" mass="13356">MGGGVHWPAPLPPPQRSQRSSPVKATPPHGNLRPRLCQPPSLYCPRKSSRARFSHTVPHIPYFRRPTFHHGFAKAHCRFFDKDRARPAHTVRLHTRPKELQGHHQCPPRNRGQYGGA</sequence>
<proteinExistence type="predicted"/>
<name>R7QML8_CHOCR</name>
<dbReference type="RefSeq" id="XP_005718636.1">
    <property type="nucleotide sequence ID" value="XM_005718579.1"/>
</dbReference>
<protein>
    <submittedName>
        <fullName evidence="2">Uncharacterized protein</fullName>
    </submittedName>
</protein>
<accession>R7QML8</accession>
<evidence type="ECO:0000313" key="3">
    <source>
        <dbReference type="Proteomes" id="UP000012073"/>
    </source>
</evidence>
<evidence type="ECO:0000313" key="2">
    <source>
        <dbReference type="EMBL" id="CDF38731.1"/>
    </source>
</evidence>
<feature type="region of interest" description="Disordered" evidence="1">
    <location>
        <begin position="94"/>
        <end position="117"/>
    </location>
</feature>
<dbReference type="GeneID" id="17326353"/>
<dbReference type="AlphaFoldDB" id="R7QML8"/>
<keyword evidence="3" id="KW-1185">Reference proteome</keyword>
<dbReference type="Proteomes" id="UP000012073">
    <property type="component" value="Unassembled WGS sequence"/>
</dbReference>
<feature type="region of interest" description="Disordered" evidence="1">
    <location>
        <begin position="1"/>
        <end position="41"/>
    </location>
</feature>
<gene>
    <name evidence="2" type="ORF">CHC_T00001208001</name>
</gene>
<evidence type="ECO:0000256" key="1">
    <source>
        <dbReference type="SAM" id="MobiDB-lite"/>
    </source>
</evidence>
<dbReference type="EMBL" id="HG001960">
    <property type="protein sequence ID" value="CDF38731.1"/>
    <property type="molecule type" value="Genomic_DNA"/>
</dbReference>
<organism evidence="2 3">
    <name type="scientific">Chondrus crispus</name>
    <name type="common">Carrageen Irish moss</name>
    <name type="synonym">Polymorpha crispa</name>
    <dbReference type="NCBI Taxonomy" id="2769"/>
    <lineage>
        <taxon>Eukaryota</taxon>
        <taxon>Rhodophyta</taxon>
        <taxon>Florideophyceae</taxon>
        <taxon>Rhodymeniophycidae</taxon>
        <taxon>Gigartinales</taxon>
        <taxon>Gigartinaceae</taxon>
        <taxon>Chondrus</taxon>
    </lineage>
</organism>